<reference evidence="12" key="1">
    <citation type="journal article" date="2019" name="Int. J. Syst. Evol. Microbiol.">
        <title>The Global Catalogue of Microorganisms (GCM) 10K type strain sequencing project: providing services to taxonomists for standard genome sequencing and annotation.</title>
        <authorList>
            <consortium name="The Broad Institute Genomics Platform"/>
            <consortium name="The Broad Institute Genome Sequencing Center for Infectious Disease"/>
            <person name="Wu L."/>
            <person name="Ma J."/>
        </authorList>
    </citation>
    <scope>NUCLEOTIDE SEQUENCE [LARGE SCALE GENOMIC DNA]</scope>
    <source>
        <strain evidence="12">CCUG 56608</strain>
    </source>
</reference>
<accession>A0ABW3NER4</accession>
<dbReference type="PANTHER" id="PTHR42917:SF2">
    <property type="entry name" value="2,4-DIENOYL-COA REDUCTASE [(2E)-ENOYL-COA-PRODUCING]"/>
    <property type="match status" value="1"/>
</dbReference>
<dbReference type="Gene3D" id="3.40.50.720">
    <property type="entry name" value="NAD(P)-binding Rossmann-like Domain"/>
    <property type="match status" value="1"/>
</dbReference>
<sequence length="658" mass="72543">MNITTETKLEKLFSPLTIGKKELKNRIVSAAHAVGWEADGLLYEEHTRYLERKAEGGTGLIIAFGSASVQKDSSASYGSISLWDERNEPAFKDLADRVHNHGALLISQATHMGRRGTSVIDGKPISAPSSVPEGVHNEIPHVMRTDEIPSLIQDFANAAKRLESCGWDGIEVTSFGGHLIEQFWSPKLNNRTDRYGGDFEGRMRFSIEVVETVRSAVSEDFIICFRMTGDPMTDALGLDREDMLKIATRLDQLGCIDLFNIGRSTNANYKTQAATVPGDTFERGLNNELAEMMKEHLSVPVMVAGRILDPYQAEEALLQEKCDLVGITRAIIADPDMPKLAEQGEFSRIRPCIACSEGCIGRLYSGMPMICTVNPAIADDSLEIKKTSAQKQKVIIIGGGPAGMEAARISAEKDNEVILLESSDQLGGKVLLTSVSKERPHYGLHVNWLKEELVRLGVQVKTNFNGTTKSILDYNPDVVILAIGSIQFNPFQKNTNVVTETEILSRKIPISSDKKVIVYDREGVYRGSSAALFAAEEGAKKVEIVTPHWSISDKLDDMRKAEMYSLLGKNKIMHLPNKELTVDQNDQLVIKDIFSNEDRIVEDNALVVLVGFEEGDNILYENIKSSLPEVKLHQIGDSVAPRRLHDAISEGAHVAANL</sequence>
<keyword evidence="4" id="KW-0285">Flavoprotein</keyword>
<evidence type="ECO:0000313" key="11">
    <source>
        <dbReference type="EMBL" id="MFD1066002.1"/>
    </source>
</evidence>
<evidence type="ECO:0000256" key="3">
    <source>
        <dbReference type="ARBA" id="ARBA00011048"/>
    </source>
</evidence>
<keyword evidence="5" id="KW-0288">FMN</keyword>
<dbReference type="InterPro" id="IPR001763">
    <property type="entry name" value="Rhodanese-like_dom"/>
</dbReference>
<evidence type="ECO:0000256" key="8">
    <source>
        <dbReference type="ARBA" id="ARBA00023004"/>
    </source>
</evidence>
<dbReference type="InterPro" id="IPR036188">
    <property type="entry name" value="FAD/NAD-bd_sf"/>
</dbReference>
<dbReference type="SUPFAM" id="SSF51971">
    <property type="entry name" value="Nucleotide-binding domain"/>
    <property type="match status" value="1"/>
</dbReference>
<keyword evidence="12" id="KW-1185">Reference proteome</keyword>
<feature type="domain" description="Rhodanese" evidence="10">
    <location>
        <begin position="506"/>
        <end position="552"/>
    </location>
</feature>
<evidence type="ECO:0000256" key="2">
    <source>
        <dbReference type="ARBA" id="ARBA00001966"/>
    </source>
</evidence>
<dbReference type="EMBL" id="JBHTKK010000008">
    <property type="protein sequence ID" value="MFD1066002.1"/>
    <property type="molecule type" value="Genomic_DNA"/>
</dbReference>
<dbReference type="SUPFAM" id="SSF51395">
    <property type="entry name" value="FMN-linked oxidoreductases"/>
    <property type="match status" value="1"/>
</dbReference>
<comment type="cofactor">
    <cofactor evidence="2">
        <name>[4Fe-4S] cluster</name>
        <dbReference type="ChEBI" id="CHEBI:49883"/>
    </cofactor>
</comment>
<dbReference type="Gene3D" id="3.20.20.70">
    <property type="entry name" value="Aldolase class I"/>
    <property type="match status" value="1"/>
</dbReference>
<evidence type="ECO:0000256" key="4">
    <source>
        <dbReference type="ARBA" id="ARBA00022630"/>
    </source>
</evidence>
<dbReference type="Pfam" id="PF07992">
    <property type="entry name" value="Pyr_redox_2"/>
    <property type="match status" value="1"/>
</dbReference>
<evidence type="ECO:0000256" key="6">
    <source>
        <dbReference type="ARBA" id="ARBA00022723"/>
    </source>
</evidence>
<dbReference type="InterPro" id="IPR023753">
    <property type="entry name" value="FAD/NAD-binding_dom"/>
</dbReference>
<dbReference type="RefSeq" id="WP_379591593.1">
    <property type="nucleotide sequence ID" value="NZ_JBHTKK010000008.1"/>
</dbReference>
<dbReference type="PROSITE" id="PS50206">
    <property type="entry name" value="RHODANESE_3"/>
    <property type="match status" value="1"/>
</dbReference>
<evidence type="ECO:0000256" key="5">
    <source>
        <dbReference type="ARBA" id="ARBA00022643"/>
    </source>
</evidence>
<dbReference type="Pfam" id="PF00724">
    <property type="entry name" value="Oxidored_FMN"/>
    <property type="match status" value="1"/>
</dbReference>
<name>A0ABW3NER4_9BACI</name>
<evidence type="ECO:0000256" key="7">
    <source>
        <dbReference type="ARBA" id="ARBA00023002"/>
    </source>
</evidence>
<keyword evidence="7" id="KW-0560">Oxidoreductase</keyword>
<dbReference type="SUPFAM" id="SSF51905">
    <property type="entry name" value="FAD/NAD(P)-binding domain"/>
    <property type="match status" value="1"/>
</dbReference>
<dbReference type="InterPro" id="IPR001155">
    <property type="entry name" value="OxRdtase_FMN_N"/>
</dbReference>
<organism evidence="11 12">
    <name type="scientific">Oceanobacillus locisalsi</name>
    <dbReference type="NCBI Taxonomy" id="546107"/>
    <lineage>
        <taxon>Bacteria</taxon>
        <taxon>Bacillati</taxon>
        <taxon>Bacillota</taxon>
        <taxon>Bacilli</taxon>
        <taxon>Bacillales</taxon>
        <taxon>Bacillaceae</taxon>
        <taxon>Oceanobacillus</taxon>
    </lineage>
</organism>
<dbReference type="PANTHER" id="PTHR42917">
    <property type="entry name" value="2,4-DIENOYL-COA REDUCTASE"/>
    <property type="match status" value="1"/>
</dbReference>
<evidence type="ECO:0000259" key="10">
    <source>
        <dbReference type="PROSITE" id="PS50206"/>
    </source>
</evidence>
<dbReference type="Proteomes" id="UP001597041">
    <property type="component" value="Unassembled WGS sequence"/>
</dbReference>
<dbReference type="Gene3D" id="3.50.50.60">
    <property type="entry name" value="FAD/NAD(P)-binding domain"/>
    <property type="match status" value="1"/>
</dbReference>
<gene>
    <name evidence="11" type="ORF">ACFQ19_08190</name>
</gene>
<evidence type="ECO:0000256" key="9">
    <source>
        <dbReference type="ARBA" id="ARBA00023014"/>
    </source>
</evidence>
<protein>
    <submittedName>
        <fullName evidence="11">FAD-dependent oxidoreductase</fullName>
    </submittedName>
</protein>
<evidence type="ECO:0000256" key="1">
    <source>
        <dbReference type="ARBA" id="ARBA00001917"/>
    </source>
</evidence>
<dbReference type="InterPro" id="IPR051793">
    <property type="entry name" value="NADH:flavin_oxidoreductase"/>
</dbReference>
<keyword evidence="8" id="KW-0408">Iron</keyword>
<keyword evidence="9" id="KW-0411">Iron-sulfur</keyword>
<proteinExistence type="inferred from homology"/>
<dbReference type="InterPro" id="IPR013785">
    <property type="entry name" value="Aldolase_TIM"/>
</dbReference>
<keyword evidence="6" id="KW-0479">Metal-binding</keyword>
<evidence type="ECO:0000313" key="12">
    <source>
        <dbReference type="Proteomes" id="UP001597041"/>
    </source>
</evidence>
<comment type="similarity">
    <text evidence="3">In the N-terminal section; belongs to the NADH:flavin oxidoreductase/NADH oxidase family.</text>
</comment>
<comment type="cofactor">
    <cofactor evidence="1">
        <name>FMN</name>
        <dbReference type="ChEBI" id="CHEBI:58210"/>
    </cofactor>
</comment>
<comment type="caution">
    <text evidence="11">The sequence shown here is derived from an EMBL/GenBank/DDBJ whole genome shotgun (WGS) entry which is preliminary data.</text>
</comment>